<dbReference type="OrthoDB" id="5244012at2"/>
<sequence length="240" mass="25058">MSWLTSFLGWLGEFFGDPANWSGPGGIPARLTEHLEFSALALALAVLVAVPVGLAIGHTGRGQLVVVVAANLARALPTLGVLVLFVLLLGTSSIWPVIIPLVLLAVPPILVNTYEGIRGVEPELRDAAYGMGLRGGQVLGQVLVPVALPLILLGLRLSAIQVVATTTVAAYTGLGGLGRYVIDGFATKDYSSVVGGSVLIVAFALVVQAAFTLVQRVTVSPGVSRRLKVRQPPARKENSR</sequence>
<dbReference type="CDD" id="cd06261">
    <property type="entry name" value="TM_PBP2"/>
    <property type="match status" value="1"/>
</dbReference>
<feature type="domain" description="ABC transmembrane type-1" evidence="7">
    <location>
        <begin position="31"/>
        <end position="211"/>
    </location>
</feature>
<dbReference type="InterPro" id="IPR000515">
    <property type="entry name" value="MetI-like"/>
</dbReference>
<evidence type="ECO:0000256" key="4">
    <source>
        <dbReference type="ARBA" id="ARBA00022989"/>
    </source>
</evidence>
<evidence type="ECO:0000256" key="2">
    <source>
        <dbReference type="ARBA" id="ARBA00022448"/>
    </source>
</evidence>
<reference evidence="8 9" key="1">
    <citation type="submission" date="2016-10" db="EMBL/GenBank/DDBJ databases">
        <authorList>
            <person name="de Groot N.N."/>
        </authorList>
    </citation>
    <scope>NUCLEOTIDE SEQUENCE [LARGE SCALE GENOMIC DNA]</scope>
    <source>
        <strain evidence="8 9">DSM 43357</strain>
    </source>
</reference>
<comment type="similarity">
    <text evidence="6">Belongs to the binding-protein-dependent transport system permease family.</text>
</comment>
<dbReference type="Proteomes" id="UP000198953">
    <property type="component" value="Unassembled WGS sequence"/>
</dbReference>
<comment type="subcellular location">
    <subcellularLocation>
        <location evidence="6">Cell membrane</location>
        <topology evidence="6">Multi-pass membrane protein</topology>
    </subcellularLocation>
    <subcellularLocation>
        <location evidence="1">Membrane</location>
        <topology evidence="1">Multi-pass membrane protein</topology>
    </subcellularLocation>
</comment>
<dbReference type="GO" id="GO:0005886">
    <property type="term" value="C:plasma membrane"/>
    <property type="evidence" value="ECO:0007669"/>
    <property type="project" value="UniProtKB-SubCell"/>
</dbReference>
<dbReference type="Gene3D" id="1.10.3720.10">
    <property type="entry name" value="MetI-like"/>
    <property type="match status" value="1"/>
</dbReference>
<dbReference type="GO" id="GO:0055085">
    <property type="term" value="P:transmembrane transport"/>
    <property type="evidence" value="ECO:0007669"/>
    <property type="project" value="InterPro"/>
</dbReference>
<evidence type="ECO:0000256" key="3">
    <source>
        <dbReference type="ARBA" id="ARBA00022692"/>
    </source>
</evidence>
<dbReference type="AlphaFoldDB" id="A0A1H8BXU0"/>
<gene>
    <name evidence="8" type="ORF">SAMN05660976_06250</name>
</gene>
<feature type="transmembrane region" description="Helical" evidence="6">
    <location>
        <begin position="193"/>
        <end position="214"/>
    </location>
</feature>
<dbReference type="InterPro" id="IPR051204">
    <property type="entry name" value="ABC_transp_perm/SBD"/>
</dbReference>
<protein>
    <submittedName>
        <fullName evidence="8">Osmoprotectant transport system permease protein</fullName>
    </submittedName>
</protein>
<evidence type="ECO:0000256" key="1">
    <source>
        <dbReference type="ARBA" id="ARBA00004141"/>
    </source>
</evidence>
<dbReference type="GO" id="GO:0031460">
    <property type="term" value="P:glycine betaine transport"/>
    <property type="evidence" value="ECO:0007669"/>
    <property type="project" value="TreeGrafter"/>
</dbReference>
<dbReference type="RefSeq" id="WP_082535195.1">
    <property type="nucleotide sequence ID" value="NZ_BBZG01000002.1"/>
</dbReference>
<keyword evidence="9" id="KW-1185">Reference proteome</keyword>
<dbReference type="InterPro" id="IPR035906">
    <property type="entry name" value="MetI-like_sf"/>
</dbReference>
<accession>A0A1H8BXU0</accession>
<dbReference type="EMBL" id="FOBF01000018">
    <property type="protein sequence ID" value="SEM87680.1"/>
    <property type="molecule type" value="Genomic_DNA"/>
</dbReference>
<dbReference type="PANTHER" id="PTHR30177">
    <property type="entry name" value="GLYCINE BETAINE/L-PROLINE TRANSPORT SYSTEM PERMEASE PROTEIN PROW"/>
    <property type="match status" value="1"/>
</dbReference>
<evidence type="ECO:0000313" key="8">
    <source>
        <dbReference type="EMBL" id="SEM87680.1"/>
    </source>
</evidence>
<evidence type="ECO:0000259" key="7">
    <source>
        <dbReference type="PROSITE" id="PS50928"/>
    </source>
</evidence>
<name>A0A1H8BXU0_9ACTN</name>
<dbReference type="SUPFAM" id="SSF161098">
    <property type="entry name" value="MetI-like"/>
    <property type="match status" value="1"/>
</dbReference>
<dbReference type="PROSITE" id="PS50928">
    <property type="entry name" value="ABC_TM1"/>
    <property type="match status" value="1"/>
</dbReference>
<feature type="transmembrane region" description="Helical" evidence="6">
    <location>
        <begin position="40"/>
        <end position="57"/>
    </location>
</feature>
<dbReference type="Pfam" id="PF00528">
    <property type="entry name" value="BPD_transp_1"/>
    <property type="match status" value="1"/>
</dbReference>
<evidence type="ECO:0000313" key="9">
    <source>
        <dbReference type="Proteomes" id="UP000198953"/>
    </source>
</evidence>
<keyword evidence="5 6" id="KW-0472">Membrane</keyword>
<organism evidence="8 9">
    <name type="scientific">Nonomuraea pusilla</name>
    <dbReference type="NCBI Taxonomy" id="46177"/>
    <lineage>
        <taxon>Bacteria</taxon>
        <taxon>Bacillati</taxon>
        <taxon>Actinomycetota</taxon>
        <taxon>Actinomycetes</taxon>
        <taxon>Streptosporangiales</taxon>
        <taxon>Streptosporangiaceae</taxon>
        <taxon>Nonomuraea</taxon>
    </lineage>
</organism>
<keyword evidence="4 6" id="KW-1133">Transmembrane helix</keyword>
<feature type="transmembrane region" description="Helical" evidence="6">
    <location>
        <begin position="135"/>
        <end position="153"/>
    </location>
</feature>
<keyword evidence="2 6" id="KW-0813">Transport</keyword>
<proteinExistence type="inferred from homology"/>
<evidence type="ECO:0000256" key="6">
    <source>
        <dbReference type="RuleBase" id="RU363032"/>
    </source>
</evidence>
<feature type="transmembrane region" description="Helical" evidence="6">
    <location>
        <begin position="159"/>
        <end position="181"/>
    </location>
</feature>
<dbReference type="STRING" id="46177.SAMN05660976_06250"/>
<keyword evidence="3 6" id="KW-0812">Transmembrane</keyword>
<dbReference type="PANTHER" id="PTHR30177:SF33">
    <property type="entry name" value="POSSIBLE OSMOPROTECTANT (GLYCINE BETAINE_CARNITINE_CHOLINE_L-PROLINE) TRANSPORT INTEGRAL MEMBRANE PROTEIN ABC TRANSPORTER PROZ"/>
    <property type="match status" value="1"/>
</dbReference>
<evidence type="ECO:0000256" key="5">
    <source>
        <dbReference type="ARBA" id="ARBA00023136"/>
    </source>
</evidence>